<dbReference type="SUPFAM" id="SSF55874">
    <property type="entry name" value="ATPase domain of HSP90 chaperone/DNA topoisomerase II/histidine kinase"/>
    <property type="match status" value="1"/>
</dbReference>
<keyword evidence="1 5" id="KW-0597">Phosphoprotein</keyword>
<dbReference type="Pfam" id="PF00069">
    <property type="entry name" value="Pkinase"/>
    <property type="match status" value="1"/>
</dbReference>
<dbReference type="InterPro" id="IPR036097">
    <property type="entry name" value="HisK_dim/P_sf"/>
</dbReference>
<dbReference type="SMART" id="SM00448">
    <property type="entry name" value="REC"/>
    <property type="match status" value="1"/>
</dbReference>
<dbReference type="PROSITE" id="PS50109">
    <property type="entry name" value="HIS_KIN"/>
    <property type="match status" value="1"/>
</dbReference>
<keyword evidence="2" id="KW-0808">Transferase</keyword>
<dbReference type="SUPFAM" id="SSF55781">
    <property type="entry name" value="GAF domain-like"/>
    <property type="match status" value="1"/>
</dbReference>
<dbReference type="InterPro" id="IPR003594">
    <property type="entry name" value="HATPase_dom"/>
</dbReference>
<sequence length="2290" mass="253756">MKKKFGQASFPTLYFKDGVLSIPGYTFEKAVPWQDTGSMTIFAEGNSLKDGSNVLAKIAPAQSNGSMCLEREAHILGNMSSSPDGYSTTLRMIDYIKIQRENGDCVVLLLVHPGLNLLGRYLPPSKVNDLLLADVGRMARPTSSHGDVYMLDIEEPDFTDEMEGFDIMDLASFLEFAIQATRCLEVLHKAGVVHREVRANAFHLNSHSGFVRLVHFGNRAVSLENFGSPSSLVLRAYDEAVKLKVKEALCYLAPEQTGSTETMTQDHRTDLYSLGIMFWTLLVGRGQMPFEGGALELLHSIVQKRPMPVHEVRRDVPEVLASIIDKLLAKNPDLRYQSAYGLKRDLIECQRRLLATVSAASDESSDLIPPFEIALEDRFMEFTMPISLFGREKELELIRNVIRNVSTSFSRHYTASKGYITLSPSGSTKESMEEYSDDLSSKSGSPQHDSIHSDTSHSLMGASDAGTFDHSSAMSFNHSMQSSGDGLRKGMLKTRNKASRTQAVIVVGPPGIGKSSMILANQAKWRSHGLWGQAKFQGADSAPFAALLSCLSSVLRQLMVFHTDLHRFVTALRERLGPQLQNVPLLYQGTPELKDVLALFDIHLDQPEEPLNTRQLRARFQSLVENVFSVIAETRLFALFLDDLHEADASTLDLISTLVNSRSRMLIFATLRSDKAELVQGVRDMFNSRSRPTWINVEPLNFAAVSSLVSKTLHRTKEECAPLSHFIFAASSGNAFSARSVLTTLQRQHQINFNWERNHWIYDMKAIEGSLADQKISDPNDLTFLINHMRSLPDEVRKYLLWAAFLGETFKVTEVALMMDWEDSAGGSGTEDETDDMWNLHKAVNNLRDTSNTSTHVSMRGLQLAVTEGWLITRARDMCSFAHDRYRQAAQAEAAKLSQEVIAKMSFRIILMMMHETPVDVYRVSEHAKRCLDLLQDHPKRDELLDVLLEAGESAWARGAHELAIQSFESARTLLGRDAWFEKPTRTFNLLSRLSALFTWKGNLEGSDLILHDCLLHCKQPEDKSSLLRQRSQNRWLQGRYSDALNDTLSALRVLGVVVEPEPTQRQIDLMFEEVKNEIMAVGFDNILTIPRTSDTRMELAVALLNDAGINAYWSPSPYYFADLIGLTTMQLALRSGMAPGTALGFFWALGVSAERREMYRFSADVAKLALRIADKYGTSGEKCRAHVLFCSLVSGFDNVHVRDNLPRLEKAIKYGNSAGDRIYTSFAMIHSIITRLYVCEHLTEVVPAAEECANDVKLLCPGSEPTILATAVLSCIRVLGGYTQADSVDTVFDTENFVENDYLARIYKTSGNLSLALNWYNSFKLVSYFSVGFVREAAELGFDVYKTRAAHPNHRHVRYALFYHSLALIACLRNGYVAPDRQASYLSQLSANQAYIRKWLSPSPVNASTWVGIIEAEIASLAGSQDAFRLYDVAVKLAVNNDWLAEEGWALYLQGTHFVKCGVEGLGSELQRRGISRHAQWGAQGIVNYLTAVSGPRSQMPLKRSIFSSDVAVQTEAVAFNFSSPMGPNQIHTGVHEDQETSLSASDLAAILKWSKDISSDINLSSALQRLTEIATETSGSQNTCVVIAREAGDYTVATSMTPPNLCQVHENPKSVRMISDPLQKAILQHTLNSKERVCYDDASLDSRFSSEAGQTPHRSVVCLPIFSNRGQTFGAVYCSSKYPFSKNTVTLLTLLCQQASISIANALLFRSVQAGTRENLKMIAAQREALEAARKSREDALKATKIKSNFLASMSHELRTPFSSFYGLLDLLSGTELNAGQGEIVQTAKQSCELLLKASIIDSILDYSKLEASAVKLEPSGFLVENIIADCMELLLPMAAKKLDLSFNIQPEVPPWVFADYARIRQVLMNLIGNAVKFTGDGSVKVQCYVDNIPSSEHGEVHLKFEIHDTGIGLSASDVDQLFVPFQQADNSSTRRFGGTGLGLSISRQLVKLMGGAIGVTSELDRGSMFWFTIPVKIHNSDESERYLREIGAMVAALSKPRPLSILVYSSSDATLSLLKTMLQHFSVKMVSTIEETHRYLQRFNKIGSPLDFIILDDQAGTHADDLAGQLAASGISQFAETKVIHLYTPTSTSGQVVFANSTVAGVVKMTKPPRLARLLQTIANAKNLSHVVSPHHHTDVSKSVEESSTAQRTLYGNVLIAEDNPIAQNLLIKQLQRVNLKVFATSNGEEAIAEWDAHPPGFFTVALFDHHMPICDGVEAAKRVRTLENKRKVPVLLPIVALSADCQESTKQLCLSAGMNYFFSKPLKKNDLTSLLSMFGPSSVNGS</sequence>
<dbReference type="Pfam" id="PF13185">
    <property type="entry name" value="GAF_2"/>
    <property type="match status" value="1"/>
</dbReference>
<dbReference type="Pfam" id="PF13191">
    <property type="entry name" value="AAA_16"/>
    <property type="match status" value="1"/>
</dbReference>
<dbReference type="OrthoDB" id="60033at2759"/>
<dbReference type="InterPro" id="IPR001789">
    <property type="entry name" value="Sig_transdc_resp-reg_receiver"/>
</dbReference>
<keyword evidence="11" id="KW-1185">Reference proteome</keyword>
<dbReference type="InterPro" id="IPR041664">
    <property type="entry name" value="AAA_16"/>
</dbReference>
<evidence type="ECO:0000256" key="4">
    <source>
        <dbReference type="ARBA" id="ARBA00023012"/>
    </source>
</evidence>
<dbReference type="SUPFAM" id="SSF47384">
    <property type="entry name" value="Homodimeric domain of signal transducing histidine kinase"/>
    <property type="match status" value="1"/>
</dbReference>
<evidence type="ECO:0000256" key="1">
    <source>
        <dbReference type="ARBA" id="ARBA00022553"/>
    </source>
</evidence>
<gene>
    <name evidence="10" type="ORF">CPB83DRAFT_898210</name>
</gene>
<evidence type="ECO:0000259" key="9">
    <source>
        <dbReference type="PROSITE" id="PS50110"/>
    </source>
</evidence>
<evidence type="ECO:0000256" key="2">
    <source>
        <dbReference type="ARBA" id="ARBA00022679"/>
    </source>
</evidence>
<dbReference type="CDD" id="cd00082">
    <property type="entry name" value="HisKA"/>
    <property type="match status" value="1"/>
</dbReference>
<dbReference type="Pfam" id="PF02518">
    <property type="entry name" value="HATPase_c"/>
    <property type="match status" value="1"/>
</dbReference>
<dbReference type="SMART" id="SM00220">
    <property type="entry name" value="S_TKc"/>
    <property type="match status" value="1"/>
</dbReference>
<evidence type="ECO:0000256" key="6">
    <source>
        <dbReference type="SAM" id="MobiDB-lite"/>
    </source>
</evidence>
<feature type="modified residue" description="4-aspartylphosphate" evidence="5">
    <location>
        <position position="2212"/>
    </location>
</feature>
<evidence type="ECO:0000313" key="11">
    <source>
        <dbReference type="Proteomes" id="UP000807306"/>
    </source>
</evidence>
<organism evidence="10 11">
    <name type="scientific">Crepidotus variabilis</name>
    <dbReference type="NCBI Taxonomy" id="179855"/>
    <lineage>
        <taxon>Eukaryota</taxon>
        <taxon>Fungi</taxon>
        <taxon>Dikarya</taxon>
        <taxon>Basidiomycota</taxon>
        <taxon>Agaricomycotina</taxon>
        <taxon>Agaricomycetes</taxon>
        <taxon>Agaricomycetidae</taxon>
        <taxon>Agaricales</taxon>
        <taxon>Agaricineae</taxon>
        <taxon>Crepidotaceae</taxon>
        <taxon>Crepidotus</taxon>
    </lineage>
</organism>
<dbReference type="InterPro" id="IPR005467">
    <property type="entry name" value="His_kinase_dom"/>
</dbReference>
<dbReference type="InterPro" id="IPR036890">
    <property type="entry name" value="HATPase_C_sf"/>
</dbReference>
<dbReference type="FunFam" id="3.30.565.10:FF:000010">
    <property type="entry name" value="Sensor histidine kinase RcsC"/>
    <property type="match status" value="1"/>
</dbReference>
<dbReference type="Pfam" id="PF00512">
    <property type="entry name" value="HisKA"/>
    <property type="match status" value="1"/>
</dbReference>
<dbReference type="SMART" id="SM00065">
    <property type="entry name" value="GAF"/>
    <property type="match status" value="1"/>
</dbReference>
<keyword evidence="4" id="KW-0902">Two-component regulatory system</keyword>
<dbReference type="SMART" id="SM00388">
    <property type="entry name" value="HisKA"/>
    <property type="match status" value="1"/>
</dbReference>
<dbReference type="SUPFAM" id="SSF56112">
    <property type="entry name" value="Protein kinase-like (PK-like)"/>
    <property type="match status" value="1"/>
</dbReference>
<keyword evidence="3 10" id="KW-0418">Kinase</keyword>
<feature type="domain" description="Response regulatory" evidence="9">
    <location>
        <begin position="2160"/>
        <end position="2283"/>
    </location>
</feature>
<dbReference type="PROSITE" id="PS50110">
    <property type="entry name" value="RESPONSE_REGULATORY"/>
    <property type="match status" value="1"/>
</dbReference>
<dbReference type="Pfam" id="PF00072">
    <property type="entry name" value="Response_reg"/>
    <property type="match status" value="1"/>
</dbReference>
<dbReference type="PRINTS" id="PR00344">
    <property type="entry name" value="BCTRLSENSOR"/>
</dbReference>
<dbReference type="InterPro" id="IPR003018">
    <property type="entry name" value="GAF"/>
</dbReference>
<accession>A0A9P6E825</accession>
<dbReference type="Proteomes" id="UP000807306">
    <property type="component" value="Unassembled WGS sequence"/>
</dbReference>
<protein>
    <submittedName>
        <fullName evidence="10">Dual-domain HisK/Mak2 protein kinase</fullName>
    </submittedName>
</protein>
<evidence type="ECO:0000259" key="7">
    <source>
        <dbReference type="PROSITE" id="PS50011"/>
    </source>
</evidence>
<evidence type="ECO:0000256" key="5">
    <source>
        <dbReference type="PROSITE-ProRule" id="PRU00169"/>
    </source>
</evidence>
<feature type="region of interest" description="Disordered" evidence="6">
    <location>
        <begin position="423"/>
        <end position="458"/>
    </location>
</feature>
<evidence type="ECO:0000259" key="8">
    <source>
        <dbReference type="PROSITE" id="PS50109"/>
    </source>
</evidence>
<dbReference type="CDD" id="cd16922">
    <property type="entry name" value="HATPase_EvgS-ArcB-TorS-like"/>
    <property type="match status" value="1"/>
</dbReference>
<dbReference type="GO" id="GO:0000155">
    <property type="term" value="F:phosphorelay sensor kinase activity"/>
    <property type="evidence" value="ECO:0007669"/>
    <property type="project" value="InterPro"/>
</dbReference>
<dbReference type="PROSITE" id="PS50011">
    <property type="entry name" value="PROTEIN_KINASE_DOM"/>
    <property type="match status" value="1"/>
</dbReference>
<dbReference type="PANTHER" id="PTHR45339">
    <property type="entry name" value="HYBRID SIGNAL TRANSDUCTION HISTIDINE KINASE J"/>
    <property type="match status" value="1"/>
</dbReference>
<dbReference type="EMBL" id="MU157905">
    <property type="protein sequence ID" value="KAF9524064.1"/>
    <property type="molecule type" value="Genomic_DNA"/>
</dbReference>
<evidence type="ECO:0000313" key="10">
    <source>
        <dbReference type="EMBL" id="KAF9524064.1"/>
    </source>
</evidence>
<dbReference type="InterPro" id="IPR027417">
    <property type="entry name" value="P-loop_NTPase"/>
</dbReference>
<dbReference type="InterPro" id="IPR011009">
    <property type="entry name" value="Kinase-like_dom_sf"/>
</dbReference>
<evidence type="ECO:0000256" key="3">
    <source>
        <dbReference type="ARBA" id="ARBA00022777"/>
    </source>
</evidence>
<dbReference type="SUPFAM" id="SSF52540">
    <property type="entry name" value="P-loop containing nucleoside triphosphate hydrolases"/>
    <property type="match status" value="1"/>
</dbReference>
<dbReference type="Gene3D" id="3.30.565.10">
    <property type="entry name" value="Histidine kinase-like ATPase, C-terminal domain"/>
    <property type="match status" value="1"/>
</dbReference>
<reference evidence="10" key="1">
    <citation type="submission" date="2020-11" db="EMBL/GenBank/DDBJ databases">
        <authorList>
            <consortium name="DOE Joint Genome Institute"/>
            <person name="Ahrendt S."/>
            <person name="Riley R."/>
            <person name="Andreopoulos W."/>
            <person name="Labutti K."/>
            <person name="Pangilinan J."/>
            <person name="Ruiz-Duenas F.J."/>
            <person name="Barrasa J.M."/>
            <person name="Sanchez-Garcia M."/>
            <person name="Camarero S."/>
            <person name="Miyauchi S."/>
            <person name="Serrano A."/>
            <person name="Linde D."/>
            <person name="Babiker R."/>
            <person name="Drula E."/>
            <person name="Ayuso-Fernandez I."/>
            <person name="Pacheco R."/>
            <person name="Padilla G."/>
            <person name="Ferreira P."/>
            <person name="Barriuso J."/>
            <person name="Kellner H."/>
            <person name="Castanera R."/>
            <person name="Alfaro M."/>
            <person name="Ramirez L."/>
            <person name="Pisabarro A.G."/>
            <person name="Kuo A."/>
            <person name="Tritt A."/>
            <person name="Lipzen A."/>
            <person name="He G."/>
            <person name="Yan M."/>
            <person name="Ng V."/>
            <person name="Cullen D."/>
            <person name="Martin F."/>
            <person name="Rosso M.-N."/>
            <person name="Henrissat B."/>
            <person name="Hibbett D."/>
            <person name="Martinez A.T."/>
            <person name="Grigoriev I.V."/>
        </authorList>
    </citation>
    <scope>NUCLEOTIDE SEQUENCE</scope>
    <source>
        <strain evidence="10">CBS 506.95</strain>
    </source>
</reference>
<dbReference type="SMART" id="SM00387">
    <property type="entry name" value="HATPase_c"/>
    <property type="match status" value="1"/>
</dbReference>
<dbReference type="InterPro" id="IPR000719">
    <property type="entry name" value="Prot_kinase_dom"/>
</dbReference>
<dbReference type="Gene3D" id="1.10.287.130">
    <property type="match status" value="1"/>
</dbReference>
<dbReference type="InterPro" id="IPR003661">
    <property type="entry name" value="HisK_dim/P_dom"/>
</dbReference>
<dbReference type="Gene3D" id="3.30.450.40">
    <property type="match status" value="1"/>
</dbReference>
<dbReference type="InterPro" id="IPR011006">
    <property type="entry name" value="CheY-like_superfamily"/>
</dbReference>
<feature type="domain" description="Protein kinase" evidence="7">
    <location>
        <begin position="1"/>
        <end position="347"/>
    </location>
</feature>
<dbReference type="InterPro" id="IPR029016">
    <property type="entry name" value="GAF-like_dom_sf"/>
</dbReference>
<dbReference type="Gene3D" id="1.10.510.10">
    <property type="entry name" value="Transferase(Phosphotransferase) domain 1"/>
    <property type="match status" value="1"/>
</dbReference>
<comment type="caution">
    <text evidence="10">The sequence shown here is derived from an EMBL/GenBank/DDBJ whole genome shotgun (WGS) entry which is preliminary data.</text>
</comment>
<dbReference type="Gene3D" id="3.40.50.2300">
    <property type="match status" value="1"/>
</dbReference>
<dbReference type="InterPro" id="IPR004358">
    <property type="entry name" value="Sig_transdc_His_kin-like_C"/>
</dbReference>
<dbReference type="PANTHER" id="PTHR45339:SF1">
    <property type="entry name" value="HYBRID SIGNAL TRANSDUCTION HISTIDINE KINASE J"/>
    <property type="match status" value="1"/>
</dbReference>
<dbReference type="CDD" id="cd17546">
    <property type="entry name" value="REC_hyHK_CKI1_RcsC-like"/>
    <property type="match status" value="1"/>
</dbReference>
<dbReference type="GO" id="GO:0005524">
    <property type="term" value="F:ATP binding"/>
    <property type="evidence" value="ECO:0007669"/>
    <property type="project" value="InterPro"/>
</dbReference>
<proteinExistence type="predicted"/>
<name>A0A9P6E825_9AGAR</name>
<feature type="domain" description="Histidine kinase" evidence="8">
    <location>
        <begin position="1755"/>
        <end position="1980"/>
    </location>
</feature>
<dbReference type="SUPFAM" id="SSF52172">
    <property type="entry name" value="CheY-like"/>
    <property type="match status" value="1"/>
</dbReference>